<keyword evidence="1" id="KW-0732">Signal</keyword>
<accession>A0A5E4UT04</accession>
<feature type="chain" id="PRO_5022946748" description="Cupin type-2 domain-containing protein" evidence="1">
    <location>
        <begin position="40"/>
        <end position="175"/>
    </location>
</feature>
<dbReference type="EMBL" id="CABPRY010000003">
    <property type="protein sequence ID" value="VVE03046.1"/>
    <property type="molecule type" value="Genomic_DNA"/>
</dbReference>
<feature type="signal peptide" evidence="1">
    <location>
        <begin position="1"/>
        <end position="39"/>
    </location>
</feature>
<reference evidence="3 4" key="1">
    <citation type="submission" date="2019-08" db="EMBL/GenBank/DDBJ databases">
        <authorList>
            <person name="Peeters C."/>
        </authorList>
    </citation>
    <scope>NUCLEOTIDE SEQUENCE [LARGE SCALE GENOMIC DNA]</scope>
    <source>
        <strain evidence="3 4">LMG 31107</strain>
    </source>
</reference>
<gene>
    <name evidence="3" type="ORF">PCE31107_02246</name>
</gene>
<evidence type="ECO:0000259" key="2">
    <source>
        <dbReference type="Pfam" id="PF07883"/>
    </source>
</evidence>
<dbReference type="AlphaFoldDB" id="A0A5E4UT04"/>
<evidence type="ECO:0000313" key="4">
    <source>
        <dbReference type="Proteomes" id="UP000396788"/>
    </source>
</evidence>
<dbReference type="InterPro" id="IPR013096">
    <property type="entry name" value="Cupin_2"/>
</dbReference>
<dbReference type="SUPFAM" id="SSF51182">
    <property type="entry name" value="RmlC-like cupins"/>
    <property type="match status" value="1"/>
</dbReference>
<evidence type="ECO:0000256" key="1">
    <source>
        <dbReference type="SAM" id="SignalP"/>
    </source>
</evidence>
<protein>
    <recommendedName>
        <fullName evidence="2">Cupin type-2 domain-containing protein</fullName>
    </recommendedName>
</protein>
<feature type="domain" description="Cupin type-2" evidence="2">
    <location>
        <begin position="78"/>
        <end position="145"/>
    </location>
</feature>
<dbReference type="CDD" id="cd02236">
    <property type="entry name" value="cupin_CV2614-like"/>
    <property type="match status" value="1"/>
</dbReference>
<dbReference type="InterPro" id="IPR011051">
    <property type="entry name" value="RmlC_Cupin_sf"/>
</dbReference>
<dbReference type="Proteomes" id="UP000396788">
    <property type="component" value="Unassembled WGS sequence"/>
</dbReference>
<evidence type="ECO:0000313" key="3">
    <source>
        <dbReference type="EMBL" id="VVE03046.1"/>
    </source>
</evidence>
<name>A0A5E4UT04_9BURK</name>
<dbReference type="Gene3D" id="2.60.120.10">
    <property type="entry name" value="Jelly Rolls"/>
    <property type="match status" value="1"/>
</dbReference>
<proteinExistence type="predicted"/>
<dbReference type="Pfam" id="PF07883">
    <property type="entry name" value="Cupin_2"/>
    <property type="match status" value="1"/>
</dbReference>
<dbReference type="RefSeq" id="WP_174966624.1">
    <property type="nucleotide sequence ID" value="NZ_CABPRY010000003.1"/>
</dbReference>
<organism evidence="3 4">
    <name type="scientific">Pandoraea cepalis</name>
    <dbReference type="NCBI Taxonomy" id="2508294"/>
    <lineage>
        <taxon>Bacteria</taxon>
        <taxon>Pseudomonadati</taxon>
        <taxon>Pseudomonadota</taxon>
        <taxon>Betaproteobacteria</taxon>
        <taxon>Burkholderiales</taxon>
        <taxon>Burkholderiaceae</taxon>
        <taxon>Pandoraea</taxon>
    </lineage>
</organism>
<dbReference type="InterPro" id="IPR014710">
    <property type="entry name" value="RmlC-like_jellyroll"/>
</dbReference>
<sequence length="175" mass="18424">MTAIRLSMTASRAMHARYRALLALLSAAPLLTASAPAGAEARPSGVSTEILVKSSSSWDQTGYTAYPSGVPEPTLVRISIAPNTRLDWHLHPMPAIGYVTSGQLSVERADNGTQRSFTAGQTIMELVDVPHRGRTGDAGAELLVFYAGSAQQPLSVATPGAGKLAWDPTVQPARD</sequence>